<feature type="non-terminal residue" evidence="1">
    <location>
        <position position="1"/>
    </location>
</feature>
<reference evidence="1" key="1">
    <citation type="submission" date="2024-09" db="EMBL/GenBank/DDBJ databases">
        <title>Black Yeasts Isolated from many extreme environments.</title>
        <authorList>
            <person name="Coleine C."/>
            <person name="Stajich J.E."/>
            <person name="Selbmann L."/>
        </authorList>
    </citation>
    <scope>NUCLEOTIDE SEQUENCE</scope>
    <source>
        <strain evidence="1">CCFEE 5737</strain>
    </source>
</reference>
<evidence type="ECO:0000313" key="2">
    <source>
        <dbReference type="Proteomes" id="UP001186974"/>
    </source>
</evidence>
<dbReference type="EMBL" id="JAWDJW010008463">
    <property type="protein sequence ID" value="KAK3060574.1"/>
    <property type="molecule type" value="Genomic_DNA"/>
</dbReference>
<proteinExistence type="predicted"/>
<organism evidence="1 2">
    <name type="scientific">Coniosporium uncinatum</name>
    <dbReference type="NCBI Taxonomy" id="93489"/>
    <lineage>
        <taxon>Eukaryota</taxon>
        <taxon>Fungi</taxon>
        <taxon>Dikarya</taxon>
        <taxon>Ascomycota</taxon>
        <taxon>Pezizomycotina</taxon>
        <taxon>Dothideomycetes</taxon>
        <taxon>Dothideomycetes incertae sedis</taxon>
        <taxon>Coniosporium</taxon>
    </lineage>
</organism>
<name>A0ACC3D241_9PEZI</name>
<protein>
    <submittedName>
        <fullName evidence="1">Uncharacterized protein</fullName>
    </submittedName>
</protein>
<evidence type="ECO:0000313" key="1">
    <source>
        <dbReference type="EMBL" id="KAK3060574.1"/>
    </source>
</evidence>
<accession>A0ACC3D241</accession>
<sequence>LVDSADQPLIMRKRERAADDESHSPTYDHETPEESLDTLKRAKTVNPTDDLSLIPPERAWKIDLGDIINSSHHRSASGERENYRISPARPSCFILCVIGQLDIHYHLLHDMLPELLSMSPNLQALILQSGPLPHFLVPSSTNPPLPMSLPFLNASDLASPIFLRLGLLHPLGGGKTPMDALVLIDSQGRRRLVVPIGWGAGKHVGEWAYGNVVMQRLMEALREGVLGLEKERVETEKGEDVEIE</sequence>
<comment type="caution">
    <text evidence="1">The sequence shown here is derived from an EMBL/GenBank/DDBJ whole genome shotgun (WGS) entry which is preliminary data.</text>
</comment>
<dbReference type="Proteomes" id="UP001186974">
    <property type="component" value="Unassembled WGS sequence"/>
</dbReference>
<gene>
    <name evidence="1" type="ORF">LTS18_008232</name>
</gene>
<keyword evidence="2" id="KW-1185">Reference proteome</keyword>